<feature type="region of interest" description="Disordered" evidence="1">
    <location>
        <begin position="23"/>
        <end position="50"/>
    </location>
</feature>
<dbReference type="InterPro" id="IPR013702">
    <property type="entry name" value="FIST_domain_N"/>
</dbReference>
<feature type="domain" description="FIST" evidence="2">
    <location>
        <begin position="133"/>
        <end position="188"/>
    </location>
</feature>
<evidence type="ECO:0000313" key="4">
    <source>
        <dbReference type="Proteomes" id="UP000298061"/>
    </source>
</evidence>
<dbReference type="AlphaFoldDB" id="A0A4Y9ZJ79"/>
<dbReference type="Proteomes" id="UP000298061">
    <property type="component" value="Unassembled WGS sequence"/>
</dbReference>
<name>A0A4Y9ZJ79_9AGAM</name>
<evidence type="ECO:0000256" key="1">
    <source>
        <dbReference type="SAM" id="MobiDB-lite"/>
    </source>
</evidence>
<proteinExistence type="predicted"/>
<keyword evidence="4" id="KW-1185">Reference proteome</keyword>
<evidence type="ECO:0000259" key="2">
    <source>
        <dbReference type="Pfam" id="PF08495"/>
    </source>
</evidence>
<accession>A0A4Y9ZJ79</accession>
<dbReference type="EMBL" id="SFCI01002602">
    <property type="protein sequence ID" value="TFY73718.1"/>
    <property type="molecule type" value="Genomic_DNA"/>
</dbReference>
<protein>
    <recommendedName>
        <fullName evidence="2">FIST domain-containing protein</fullName>
    </recommendedName>
</protein>
<sequence length="346" mass="36382">MQGLIVSSVAFFDASSSRVFRSEIPGRSDAQVGRSPGARKSGTQAPGAQDGLSDAIEWEDIWNRSAGQYELPKELEGISRKDAVHSIISLTDNAPQGFLNALGAFPRATKGCRHDKLGLVASSTPFVTGRPFTLFHNGSSYSSGAVGMALSSTARPSASTAFPGLRPITGDLTVTGSEGNLIQELNNKNPSQLLLDAIQKSGLDGNSVKDHDFYIGVMQDGTPAQVYHIMSGDPSRGTIALDSEVAPATGAIVQLFHGPAPGAVDVPKSYLEPQDDHKSMTFIASSMDCPVTAVPQPGSDEVQVIEGTFVASSENGFLLSRCEDGIAEPTWKCTAPGGLARLTWSD</sequence>
<evidence type="ECO:0000313" key="3">
    <source>
        <dbReference type="EMBL" id="TFY73718.1"/>
    </source>
</evidence>
<comment type="caution">
    <text evidence="3">The sequence shown here is derived from an EMBL/GenBank/DDBJ whole genome shotgun (WGS) entry which is preliminary data.</text>
</comment>
<gene>
    <name evidence="3" type="ORF">EWM64_g10294</name>
</gene>
<reference evidence="3 4" key="1">
    <citation type="submission" date="2019-02" db="EMBL/GenBank/DDBJ databases">
        <title>Genome sequencing of the rare red list fungi Hericium alpestre (H. flagellum).</title>
        <authorList>
            <person name="Buettner E."/>
            <person name="Kellner H."/>
        </authorList>
    </citation>
    <scope>NUCLEOTIDE SEQUENCE [LARGE SCALE GENOMIC DNA]</scope>
    <source>
        <strain evidence="3 4">DSM 108284</strain>
    </source>
</reference>
<dbReference type="Pfam" id="PF08495">
    <property type="entry name" value="FIST"/>
    <property type="match status" value="1"/>
</dbReference>
<dbReference type="OrthoDB" id="10251508at2759"/>
<organism evidence="3 4">
    <name type="scientific">Hericium alpestre</name>
    <dbReference type="NCBI Taxonomy" id="135208"/>
    <lineage>
        <taxon>Eukaryota</taxon>
        <taxon>Fungi</taxon>
        <taxon>Dikarya</taxon>
        <taxon>Basidiomycota</taxon>
        <taxon>Agaricomycotina</taxon>
        <taxon>Agaricomycetes</taxon>
        <taxon>Russulales</taxon>
        <taxon>Hericiaceae</taxon>
        <taxon>Hericium</taxon>
    </lineage>
</organism>